<dbReference type="VEuPathDB" id="FungiDB:NEUTE1DRAFT_117646"/>
<dbReference type="Proteomes" id="UP000008065">
    <property type="component" value="Unassembled WGS sequence"/>
</dbReference>
<dbReference type="HOGENOM" id="CLU_2483915_0_0_1"/>
<name>F8MS99_NEUT8</name>
<proteinExistence type="predicted"/>
<accession>F8MS99</accession>
<dbReference type="KEGG" id="nte:NEUTE1DRAFT117646"/>
<sequence length="87" mass="10566">MGFGDLDYKEVIERQFHKELMYARENINPGPGEDGNYWEKKFDKANFVPVYRKELLDEFIEKLRRAVSGQDEMWIRETEIWSKCQSW</sequence>
<evidence type="ECO:0000313" key="1">
    <source>
        <dbReference type="EMBL" id="EGO55040.1"/>
    </source>
</evidence>
<organism evidence="1 2">
    <name type="scientific">Neurospora tetrasperma (strain FGSC 2508 / ATCC MYA-4615 / P0657)</name>
    <dbReference type="NCBI Taxonomy" id="510951"/>
    <lineage>
        <taxon>Eukaryota</taxon>
        <taxon>Fungi</taxon>
        <taxon>Dikarya</taxon>
        <taxon>Ascomycota</taxon>
        <taxon>Pezizomycotina</taxon>
        <taxon>Sordariomycetes</taxon>
        <taxon>Sordariomycetidae</taxon>
        <taxon>Sordariales</taxon>
        <taxon>Sordariaceae</taxon>
        <taxon>Neurospora</taxon>
    </lineage>
</organism>
<evidence type="ECO:0000313" key="2">
    <source>
        <dbReference type="Proteomes" id="UP000008065"/>
    </source>
</evidence>
<dbReference type="RefSeq" id="XP_009852922.1">
    <property type="nucleotide sequence ID" value="XM_009854620.1"/>
</dbReference>
<dbReference type="AlphaFoldDB" id="F8MS99"/>
<dbReference type="GeneID" id="20823347"/>
<reference evidence="2" key="1">
    <citation type="journal article" date="2011" name="Genetics">
        <title>Massive changes in genome architecture accompany the transition to self-fertility in the filamentous fungus Neurospora tetrasperma.</title>
        <authorList>
            <person name="Ellison C.E."/>
            <person name="Stajich J.E."/>
            <person name="Jacobson D.J."/>
            <person name="Natvig D.O."/>
            <person name="Lapidus A."/>
            <person name="Foster B."/>
            <person name="Aerts A."/>
            <person name="Riley R."/>
            <person name="Lindquist E.A."/>
            <person name="Grigoriev I.V."/>
            <person name="Taylor J.W."/>
        </authorList>
    </citation>
    <scope>NUCLEOTIDE SEQUENCE [LARGE SCALE GENOMIC DNA]</scope>
    <source>
        <strain evidence="2">FGSC 2508 / P0657</strain>
    </source>
</reference>
<gene>
    <name evidence="1" type="ORF">NEUTE1DRAFT_117646</name>
</gene>
<dbReference type="EMBL" id="GL891306">
    <property type="protein sequence ID" value="EGO55040.1"/>
    <property type="molecule type" value="Genomic_DNA"/>
</dbReference>
<protein>
    <submittedName>
        <fullName evidence="1">Uncharacterized protein</fullName>
    </submittedName>
</protein>
<keyword evidence="2" id="KW-1185">Reference proteome</keyword>